<organism evidence="8 9">
    <name type="scientific">Methylomonas koyamae</name>
    <dbReference type="NCBI Taxonomy" id="702114"/>
    <lineage>
        <taxon>Bacteria</taxon>
        <taxon>Pseudomonadati</taxon>
        <taxon>Pseudomonadota</taxon>
        <taxon>Gammaproteobacteria</taxon>
        <taxon>Methylococcales</taxon>
        <taxon>Methylococcaceae</taxon>
        <taxon>Methylomonas</taxon>
    </lineage>
</organism>
<dbReference type="Gene3D" id="3.20.20.70">
    <property type="entry name" value="Aldolase class I"/>
    <property type="match status" value="1"/>
</dbReference>
<keyword evidence="4" id="KW-0479">Metal-binding</keyword>
<dbReference type="Pfam" id="PF04055">
    <property type="entry name" value="Radical_SAM"/>
    <property type="match status" value="1"/>
</dbReference>
<evidence type="ECO:0000256" key="3">
    <source>
        <dbReference type="ARBA" id="ARBA00022691"/>
    </source>
</evidence>
<dbReference type="GO" id="GO:0046872">
    <property type="term" value="F:metal ion binding"/>
    <property type="evidence" value="ECO:0007669"/>
    <property type="project" value="UniProtKB-KW"/>
</dbReference>
<dbReference type="PROSITE" id="PS51918">
    <property type="entry name" value="RADICAL_SAM"/>
    <property type="match status" value="1"/>
</dbReference>
<proteinExistence type="predicted"/>
<feature type="domain" description="Radical SAM core" evidence="7">
    <location>
        <begin position="12"/>
        <end position="232"/>
    </location>
</feature>
<keyword evidence="5" id="KW-0408">Iron</keyword>
<dbReference type="InterPro" id="IPR007197">
    <property type="entry name" value="rSAM"/>
</dbReference>
<evidence type="ECO:0000256" key="1">
    <source>
        <dbReference type="ARBA" id="ARBA00001966"/>
    </source>
</evidence>
<dbReference type="EMBL" id="LUUK01000194">
    <property type="protein sequence ID" value="OAI15214.1"/>
    <property type="molecule type" value="Genomic_DNA"/>
</dbReference>
<evidence type="ECO:0000259" key="7">
    <source>
        <dbReference type="PROSITE" id="PS51918"/>
    </source>
</evidence>
<dbReference type="InterPro" id="IPR023885">
    <property type="entry name" value="4Fe4S-binding_SPASM_dom"/>
</dbReference>
<comment type="cofactor">
    <cofactor evidence="1">
        <name>[4Fe-4S] cluster</name>
        <dbReference type="ChEBI" id="CHEBI:49883"/>
    </cofactor>
</comment>
<evidence type="ECO:0000256" key="6">
    <source>
        <dbReference type="ARBA" id="ARBA00023014"/>
    </source>
</evidence>
<dbReference type="SFLD" id="SFLDG01387">
    <property type="entry name" value="BtrN-like_SPASM_domain_contain"/>
    <property type="match status" value="1"/>
</dbReference>
<dbReference type="Pfam" id="PF13186">
    <property type="entry name" value="SPASM"/>
    <property type="match status" value="1"/>
</dbReference>
<dbReference type="STRING" id="702114.A1355_10760"/>
<evidence type="ECO:0000313" key="9">
    <source>
        <dbReference type="Proteomes" id="UP000077628"/>
    </source>
</evidence>
<evidence type="ECO:0000256" key="2">
    <source>
        <dbReference type="ARBA" id="ARBA00022485"/>
    </source>
</evidence>
<evidence type="ECO:0000313" key="8">
    <source>
        <dbReference type="EMBL" id="OAI15214.1"/>
    </source>
</evidence>
<dbReference type="CDD" id="cd21109">
    <property type="entry name" value="SPASM"/>
    <property type="match status" value="1"/>
</dbReference>
<dbReference type="GO" id="GO:0051536">
    <property type="term" value="F:iron-sulfur cluster binding"/>
    <property type="evidence" value="ECO:0007669"/>
    <property type="project" value="UniProtKB-KW"/>
</dbReference>
<sequence length="365" mass="41099">MSRTEFKQMLGIRTLPSLHLEVSLGCNISCAMCTFHDDLKKFRWMPADRLKTVTQGFDGFGLVHIGDGSEPLINHDIFEIIAYLRTQDIPVSLQTNAKLIRNAGDAENLVRSGLTLLSISFDGVTDVTVKKIRGGLGFSEIARAIDLINEAKLRLGSDTPYLASNAVAMRCNLDELPQLAAYLLDHQFRSFRVGFLELRKPNDQLVGELLIYEKLRAYQVVKEIKSIIEAHQNSMSFNDGLFDTDNSQSRRDTCTGYKDRFYVDWSGAMTTCYGKKYLGNIFEQGLSALILSDEYKGYVREVTAPNNSTCALCRFCEVMSFDRISDHFGRRAVDHYSMDAIIQSIEYANQGGEVREFWLAQSALA</sequence>
<name>A0A177NC53_9GAMM</name>
<comment type="caution">
    <text evidence="8">The sequence shown here is derived from an EMBL/GenBank/DDBJ whole genome shotgun (WGS) entry which is preliminary data.</text>
</comment>
<keyword evidence="3" id="KW-0949">S-adenosyl-L-methionine</keyword>
<keyword evidence="2" id="KW-0004">4Fe-4S</keyword>
<evidence type="ECO:0000256" key="4">
    <source>
        <dbReference type="ARBA" id="ARBA00022723"/>
    </source>
</evidence>
<gene>
    <name evidence="8" type="ORF">A1355_10760</name>
</gene>
<dbReference type="RefSeq" id="WP_064030649.1">
    <property type="nucleotide sequence ID" value="NZ_LUUK01000194.1"/>
</dbReference>
<dbReference type="InterPro" id="IPR058240">
    <property type="entry name" value="rSAM_sf"/>
</dbReference>
<protein>
    <recommendedName>
        <fullName evidence="7">Radical SAM core domain-containing protein</fullName>
    </recommendedName>
</protein>
<dbReference type="InterPro" id="IPR013785">
    <property type="entry name" value="Aldolase_TIM"/>
</dbReference>
<dbReference type="Proteomes" id="UP000077628">
    <property type="component" value="Unassembled WGS sequence"/>
</dbReference>
<dbReference type="SUPFAM" id="SSF102114">
    <property type="entry name" value="Radical SAM enzymes"/>
    <property type="match status" value="1"/>
</dbReference>
<dbReference type="AlphaFoldDB" id="A0A177NC53"/>
<keyword evidence="9" id="KW-1185">Reference proteome</keyword>
<evidence type="ECO:0000256" key="5">
    <source>
        <dbReference type="ARBA" id="ARBA00023004"/>
    </source>
</evidence>
<dbReference type="InterPro" id="IPR034391">
    <property type="entry name" value="AdoMet-like_SPASM_containing"/>
</dbReference>
<dbReference type="PANTHER" id="PTHR11228:SF7">
    <property type="entry name" value="PQQA PEPTIDE CYCLASE"/>
    <property type="match status" value="1"/>
</dbReference>
<dbReference type="InterPro" id="IPR050377">
    <property type="entry name" value="Radical_SAM_PqqE_MftC-like"/>
</dbReference>
<dbReference type="SFLD" id="SFLDS00029">
    <property type="entry name" value="Radical_SAM"/>
    <property type="match status" value="1"/>
</dbReference>
<dbReference type="SFLD" id="SFLDG01067">
    <property type="entry name" value="SPASM/twitch_domain_containing"/>
    <property type="match status" value="1"/>
</dbReference>
<reference evidence="9" key="1">
    <citation type="submission" date="2016-03" db="EMBL/GenBank/DDBJ databases">
        <authorList>
            <person name="Heylen K."/>
            <person name="De Vos P."/>
            <person name="Vekeman B."/>
        </authorList>
    </citation>
    <scope>NUCLEOTIDE SEQUENCE [LARGE SCALE GENOMIC DNA]</scope>
    <source>
        <strain evidence="9">R-45383</strain>
    </source>
</reference>
<dbReference type="GO" id="GO:0003824">
    <property type="term" value="F:catalytic activity"/>
    <property type="evidence" value="ECO:0007669"/>
    <property type="project" value="InterPro"/>
</dbReference>
<accession>A0A177NC53</accession>
<dbReference type="PANTHER" id="PTHR11228">
    <property type="entry name" value="RADICAL SAM DOMAIN PROTEIN"/>
    <property type="match status" value="1"/>
</dbReference>
<dbReference type="CDD" id="cd01335">
    <property type="entry name" value="Radical_SAM"/>
    <property type="match status" value="1"/>
</dbReference>
<keyword evidence="6" id="KW-0411">Iron-sulfur</keyword>